<sequence length="94" mass="10183">MAKKECRVTASCNGVPKLLFAIRELGGGNLLLVLRGSEYPIAIGGKMHRAVEQRYSLHIDPVSGRVTVKHSLRLSDRRIVALAAFAGDNDAVRA</sequence>
<name>A0ABN1MCN9_9SPHN</name>
<proteinExistence type="predicted"/>
<organism evidence="1 2">
    <name type="scientific">Sphingopyxis soli</name>
    <dbReference type="NCBI Taxonomy" id="592051"/>
    <lineage>
        <taxon>Bacteria</taxon>
        <taxon>Pseudomonadati</taxon>
        <taxon>Pseudomonadota</taxon>
        <taxon>Alphaproteobacteria</taxon>
        <taxon>Sphingomonadales</taxon>
        <taxon>Sphingomonadaceae</taxon>
        <taxon>Sphingopyxis</taxon>
    </lineage>
</organism>
<comment type="caution">
    <text evidence="1">The sequence shown here is derived from an EMBL/GenBank/DDBJ whole genome shotgun (WGS) entry which is preliminary data.</text>
</comment>
<evidence type="ECO:0000313" key="2">
    <source>
        <dbReference type="Proteomes" id="UP001500738"/>
    </source>
</evidence>
<keyword evidence="2" id="KW-1185">Reference proteome</keyword>
<evidence type="ECO:0000313" key="1">
    <source>
        <dbReference type="EMBL" id="GAA0867378.1"/>
    </source>
</evidence>
<gene>
    <name evidence="1" type="ORF">GCM10009115_35000</name>
</gene>
<dbReference type="Proteomes" id="UP001500738">
    <property type="component" value="Unassembled WGS sequence"/>
</dbReference>
<dbReference type="RefSeq" id="WP_215350475.1">
    <property type="nucleotide sequence ID" value="NZ_BAAAFE010000017.1"/>
</dbReference>
<protein>
    <submittedName>
        <fullName evidence="1">Uncharacterized protein</fullName>
    </submittedName>
</protein>
<accession>A0ABN1MCN9</accession>
<reference evidence="1 2" key="1">
    <citation type="journal article" date="2019" name="Int. J. Syst. Evol. Microbiol.">
        <title>The Global Catalogue of Microorganisms (GCM) 10K type strain sequencing project: providing services to taxonomists for standard genome sequencing and annotation.</title>
        <authorList>
            <consortium name="The Broad Institute Genomics Platform"/>
            <consortium name="The Broad Institute Genome Sequencing Center for Infectious Disease"/>
            <person name="Wu L."/>
            <person name="Ma J."/>
        </authorList>
    </citation>
    <scope>NUCLEOTIDE SEQUENCE [LARGE SCALE GENOMIC DNA]</scope>
    <source>
        <strain evidence="1 2">JCM 15910</strain>
    </source>
</reference>
<dbReference type="EMBL" id="BAAAFE010000017">
    <property type="protein sequence ID" value="GAA0867378.1"/>
    <property type="molecule type" value="Genomic_DNA"/>
</dbReference>